<dbReference type="SUPFAM" id="SSF52343">
    <property type="entry name" value="Ferredoxin reductase-like, C-terminal NADP-linked domain"/>
    <property type="match status" value="1"/>
</dbReference>
<dbReference type="EMBL" id="BNEK01000005">
    <property type="protein sequence ID" value="GHJ31307.1"/>
    <property type="molecule type" value="Genomic_DNA"/>
</dbReference>
<comment type="cofactor">
    <cofactor evidence="1">
        <name>FAD</name>
        <dbReference type="ChEBI" id="CHEBI:57692"/>
    </cofactor>
</comment>
<comment type="caution">
    <text evidence="10">The sequence shown here is derived from an EMBL/GenBank/DDBJ whole genome shotgun (WGS) entry which is preliminary data.</text>
</comment>
<dbReference type="InterPro" id="IPR006058">
    <property type="entry name" value="2Fe2S_fd_BS"/>
</dbReference>
<reference evidence="10" key="1">
    <citation type="submission" date="2024-05" db="EMBL/GenBank/DDBJ databases">
        <title>Whole genome shotgun sequence of Streptomyces hygroscopicus NBRC 113678.</title>
        <authorList>
            <person name="Komaki H."/>
            <person name="Tamura T."/>
        </authorList>
    </citation>
    <scope>NUCLEOTIDE SEQUENCE</scope>
    <source>
        <strain evidence="10">N11-34</strain>
    </source>
</reference>
<protein>
    <submittedName>
        <fullName evidence="10">Oxidoreductase</fullName>
    </submittedName>
</protein>
<dbReference type="PROSITE" id="PS51384">
    <property type="entry name" value="FAD_FR"/>
    <property type="match status" value="1"/>
</dbReference>
<evidence type="ECO:0000259" key="8">
    <source>
        <dbReference type="PROSITE" id="PS51085"/>
    </source>
</evidence>
<dbReference type="InterPro" id="IPR050415">
    <property type="entry name" value="MRET"/>
</dbReference>
<keyword evidence="2" id="KW-0285">Flavoprotein</keyword>
<feature type="domain" description="2Fe-2S ferredoxin-type" evidence="8">
    <location>
        <begin position="233"/>
        <end position="320"/>
    </location>
</feature>
<dbReference type="Gene3D" id="3.40.50.80">
    <property type="entry name" value="Nucleotide-binding domain of ferredoxin-NADP reductase (FNR) module"/>
    <property type="match status" value="1"/>
</dbReference>
<evidence type="ECO:0000256" key="6">
    <source>
        <dbReference type="ARBA" id="ARBA00023004"/>
    </source>
</evidence>
<accession>A0ABQ3U6S5</accession>
<dbReference type="Gene3D" id="2.40.30.10">
    <property type="entry name" value="Translation factors"/>
    <property type="match status" value="1"/>
</dbReference>
<evidence type="ECO:0000256" key="1">
    <source>
        <dbReference type="ARBA" id="ARBA00001974"/>
    </source>
</evidence>
<dbReference type="InterPro" id="IPR012675">
    <property type="entry name" value="Beta-grasp_dom_sf"/>
</dbReference>
<evidence type="ECO:0000256" key="3">
    <source>
        <dbReference type="ARBA" id="ARBA00022714"/>
    </source>
</evidence>
<dbReference type="PANTHER" id="PTHR47354:SF1">
    <property type="entry name" value="CARNITINE MONOOXYGENASE REDUCTASE SUBUNIT"/>
    <property type="match status" value="1"/>
</dbReference>
<dbReference type="CDD" id="cd06185">
    <property type="entry name" value="PDR_like"/>
    <property type="match status" value="1"/>
</dbReference>
<dbReference type="PROSITE" id="PS00197">
    <property type="entry name" value="2FE2S_FER_1"/>
    <property type="match status" value="1"/>
</dbReference>
<dbReference type="InterPro" id="IPR001041">
    <property type="entry name" value="2Fe-2S_ferredoxin-type"/>
</dbReference>
<dbReference type="PROSITE" id="PS51085">
    <property type="entry name" value="2FE2S_FER_2"/>
    <property type="match status" value="1"/>
</dbReference>
<dbReference type="RefSeq" id="WP_236258534.1">
    <property type="nucleotide sequence ID" value="NZ_BNEK01000005.1"/>
</dbReference>
<keyword evidence="5" id="KW-0560">Oxidoreductase</keyword>
<dbReference type="InterPro" id="IPR036010">
    <property type="entry name" value="2Fe-2S_ferredoxin-like_sf"/>
</dbReference>
<keyword evidence="6" id="KW-0408">Iron</keyword>
<dbReference type="PANTHER" id="PTHR47354">
    <property type="entry name" value="NADH OXIDOREDUCTASE HCR"/>
    <property type="match status" value="1"/>
</dbReference>
<dbReference type="SUPFAM" id="SSF63380">
    <property type="entry name" value="Riboflavin synthase domain-like"/>
    <property type="match status" value="1"/>
</dbReference>
<dbReference type="Pfam" id="PF00111">
    <property type="entry name" value="Fer2"/>
    <property type="match status" value="1"/>
</dbReference>
<evidence type="ECO:0000313" key="10">
    <source>
        <dbReference type="EMBL" id="GHJ31307.1"/>
    </source>
</evidence>
<keyword evidence="3" id="KW-0001">2Fe-2S</keyword>
<proteinExistence type="predicted"/>
<evidence type="ECO:0000256" key="7">
    <source>
        <dbReference type="ARBA" id="ARBA00023014"/>
    </source>
</evidence>
<dbReference type="Proteomes" id="UP001054854">
    <property type="component" value="Unassembled WGS sequence"/>
</dbReference>
<dbReference type="PRINTS" id="PR00409">
    <property type="entry name" value="PHDIOXRDTASE"/>
</dbReference>
<evidence type="ECO:0000256" key="2">
    <source>
        <dbReference type="ARBA" id="ARBA00022630"/>
    </source>
</evidence>
<feature type="domain" description="FAD-binding FR-type" evidence="9">
    <location>
        <begin position="8"/>
        <end position="110"/>
    </location>
</feature>
<evidence type="ECO:0000256" key="5">
    <source>
        <dbReference type="ARBA" id="ARBA00023002"/>
    </source>
</evidence>
<dbReference type="Gene3D" id="3.10.20.30">
    <property type="match status" value="1"/>
</dbReference>
<sequence>MSSPSSVSAGFEVTVRQLRWEADGVLSLQLQKAAGGPLPPWEPGAHVDLVLPTGIQRQYSLCGPLGERSHYRLGVRRERASRGGSEYVHAFLRPGQRLYLKGPRSNFAFQPAASYVFVAGGIGITPILPMIRQAESWGRPWHLLYAGHTAASMPFLDELRTYGSRVSLHPADTVGRIPLASYFAQVKPGVKVYACGPAPLLAALEDAVGHWPPDTLHVERFKARPQGSAEEDKPVEVVCRASGKTVTVPAGRSVLDAVEDAGIPVPASCRSGLCGSCETAVLDGVPDHRDEILSADERAANDRMFVCVSRARTPRLVLDL</sequence>
<organism evidence="10 11">
    <name type="scientific">Streptomyces hygroscopicus</name>
    <dbReference type="NCBI Taxonomy" id="1912"/>
    <lineage>
        <taxon>Bacteria</taxon>
        <taxon>Bacillati</taxon>
        <taxon>Actinomycetota</taxon>
        <taxon>Actinomycetes</taxon>
        <taxon>Kitasatosporales</taxon>
        <taxon>Streptomycetaceae</taxon>
        <taxon>Streptomyces</taxon>
        <taxon>Streptomyces violaceusniger group</taxon>
    </lineage>
</organism>
<evidence type="ECO:0000313" key="11">
    <source>
        <dbReference type="Proteomes" id="UP001054854"/>
    </source>
</evidence>
<name>A0ABQ3U6S5_STRHY</name>
<evidence type="ECO:0000256" key="4">
    <source>
        <dbReference type="ARBA" id="ARBA00022723"/>
    </source>
</evidence>
<keyword evidence="7" id="KW-0411">Iron-sulfur</keyword>
<evidence type="ECO:0000259" key="9">
    <source>
        <dbReference type="PROSITE" id="PS51384"/>
    </source>
</evidence>
<keyword evidence="4" id="KW-0479">Metal-binding</keyword>
<dbReference type="InterPro" id="IPR017938">
    <property type="entry name" value="Riboflavin_synthase-like_b-brl"/>
</dbReference>
<dbReference type="InterPro" id="IPR017927">
    <property type="entry name" value="FAD-bd_FR_type"/>
</dbReference>
<gene>
    <name evidence="10" type="ORF">TPA0910_57400</name>
</gene>
<keyword evidence="11" id="KW-1185">Reference proteome</keyword>
<dbReference type="SUPFAM" id="SSF54292">
    <property type="entry name" value="2Fe-2S ferredoxin-like"/>
    <property type="match status" value="1"/>
</dbReference>
<dbReference type="InterPro" id="IPR039261">
    <property type="entry name" value="FNR_nucleotide-bd"/>
</dbReference>
<dbReference type="CDD" id="cd00207">
    <property type="entry name" value="fer2"/>
    <property type="match status" value="1"/>
</dbReference>